<evidence type="ECO:0000313" key="10">
    <source>
        <dbReference type="Proteomes" id="UP000003786"/>
    </source>
</evidence>
<dbReference type="InterPro" id="IPR022030">
    <property type="entry name" value="SF3A1_dom"/>
</dbReference>
<feature type="domain" description="SURP motif" evidence="8">
    <location>
        <begin position="17"/>
        <end position="64"/>
    </location>
</feature>
<feature type="domain" description="SURP motif" evidence="8">
    <location>
        <begin position="150"/>
        <end position="192"/>
    </location>
</feature>
<keyword evidence="5" id="KW-0508">mRNA splicing</keyword>
<evidence type="ECO:0000256" key="1">
    <source>
        <dbReference type="ARBA" id="ARBA00004123"/>
    </source>
</evidence>
<feature type="compositionally biased region" description="Basic and acidic residues" evidence="7">
    <location>
        <begin position="335"/>
        <end position="347"/>
    </location>
</feature>
<organism evidence="9 10">
    <name type="scientific">Theileria orientalis strain Shintoku</name>
    <dbReference type="NCBI Taxonomy" id="869250"/>
    <lineage>
        <taxon>Eukaryota</taxon>
        <taxon>Sar</taxon>
        <taxon>Alveolata</taxon>
        <taxon>Apicomplexa</taxon>
        <taxon>Aconoidasida</taxon>
        <taxon>Piroplasmida</taxon>
        <taxon>Theileriidae</taxon>
        <taxon>Theileria</taxon>
    </lineage>
</organism>
<keyword evidence="3" id="KW-0747">Spliceosome</keyword>
<dbReference type="InterPro" id="IPR000061">
    <property type="entry name" value="Surp"/>
</dbReference>
<dbReference type="AlphaFoldDB" id="J4D7D6"/>
<dbReference type="RefSeq" id="XP_009690421.1">
    <property type="nucleotide sequence ID" value="XM_009692126.1"/>
</dbReference>
<dbReference type="VEuPathDB" id="PiroplasmaDB:TOT_020000383"/>
<dbReference type="KEGG" id="tot:TOT_020000383"/>
<dbReference type="EMBL" id="AP011947">
    <property type="protein sequence ID" value="BAM40120.1"/>
    <property type="molecule type" value="Genomic_DNA"/>
</dbReference>
<dbReference type="PANTHER" id="PTHR15316:SF1">
    <property type="entry name" value="SPLICING FACTOR 3A SUBUNIT 1"/>
    <property type="match status" value="1"/>
</dbReference>
<evidence type="ECO:0000313" key="9">
    <source>
        <dbReference type="EMBL" id="BAM40120.1"/>
    </source>
</evidence>
<dbReference type="FunFam" id="1.10.10.790:FF:000001">
    <property type="entry name" value="Splicing factor 3a, subunit 1"/>
    <property type="match status" value="1"/>
</dbReference>
<evidence type="ECO:0000256" key="3">
    <source>
        <dbReference type="ARBA" id="ARBA00022728"/>
    </source>
</evidence>
<sequence length="491" mass="56453">MSTPEEVIFPPLYIRSVIDKTAQFVAKNGHHFENRIRFDQSKSAGSNNNKFSFLDPQNAYHLYYKLKLSELQGNKVPEINPSIPQAILDKRKRLELKNKHKERLLALSDFRSATESLQKPEEDLFTHTLPPVSVLIDLIRLCSNDVYREIIKNTALFVARNGHKFLVDLNKREKNNPQYDFLNPSHYLFSFFSNITDSYTKCLVPPKAQIEKLNQIGKDRLYYLQLCQKRADWDANEAEKLESEEARKKEEKLEMMSLDWYSFFIAETIKFNDVDEDLPVPIDFSNPDALLRFSYNSLFAPKAEVELKEVPLVNDIAEIDSKIQLSEQLVQPEVPAEKAETPSKAEAEEASAQPSKFSDPPVSTKPVRDDTRIVQDGDEVIKVKRTYSRTRKSSDTVMQKCPITGQMVPSSEMSEHLRILLLDPKWKEQKDKFMEKAMLDSALAPLEDVGSNLSSLVARRPDIFGSPEEEVSRWHQTSIYRSRTTLRGTST</sequence>
<dbReference type="Proteomes" id="UP000003786">
    <property type="component" value="Chromosome 2"/>
</dbReference>
<dbReference type="OrthoDB" id="447637at2759"/>
<dbReference type="OMA" id="VKYQEQQ"/>
<dbReference type="GO" id="GO:0045292">
    <property type="term" value="P:mRNA cis splicing, via spliceosome"/>
    <property type="evidence" value="ECO:0007669"/>
    <property type="project" value="InterPro"/>
</dbReference>
<dbReference type="PANTHER" id="PTHR15316">
    <property type="entry name" value="SPLICEOSOME ASSOCIATED PROTEIN 114/SWAP SPLICING FACTOR-RELATED"/>
    <property type="match status" value="1"/>
</dbReference>
<dbReference type="GeneID" id="20714533"/>
<dbReference type="Gene3D" id="1.10.10.790">
    <property type="entry name" value="Surp module"/>
    <property type="match status" value="2"/>
</dbReference>
<dbReference type="Pfam" id="PF01805">
    <property type="entry name" value="Surp"/>
    <property type="match status" value="2"/>
</dbReference>
<dbReference type="Pfam" id="PF12230">
    <property type="entry name" value="PRP21_like_P"/>
    <property type="match status" value="1"/>
</dbReference>
<dbReference type="GO" id="GO:0003723">
    <property type="term" value="F:RNA binding"/>
    <property type="evidence" value="ECO:0007669"/>
    <property type="project" value="InterPro"/>
</dbReference>
<dbReference type="PROSITE" id="PS50128">
    <property type="entry name" value="SURP"/>
    <property type="match status" value="2"/>
</dbReference>
<reference evidence="9 10" key="1">
    <citation type="journal article" date="2012" name="MBio">
        <title>Comparative genome analysis of three eukaryotic parasites with differing abilities to transform leukocytes reveals key mediators of Theileria-induced leukocyte transformation.</title>
        <authorList>
            <person name="Hayashida K."/>
            <person name="Hara Y."/>
            <person name="Abe T."/>
            <person name="Yamasaki C."/>
            <person name="Toyoda A."/>
            <person name="Kosuge T."/>
            <person name="Suzuki Y."/>
            <person name="Sato Y."/>
            <person name="Kawashima S."/>
            <person name="Katayama T."/>
            <person name="Wakaguri H."/>
            <person name="Inoue N."/>
            <person name="Homma K."/>
            <person name="Tada-Umezaki M."/>
            <person name="Yagi Y."/>
            <person name="Fujii Y."/>
            <person name="Habara T."/>
            <person name="Kanehisa M."/>
            <person name="Watanabe H."/>
            <person name="Ito K."/>
            <person name="Gojobori T."/>
            <person name="Sugawara H."/>
            <person name="Imanishi T."/>
            <person name="Weir W."/>
            <person name="Gardner M."/>
            <person name="Pain A."/>
            <person name="Shiels B."/>
            <person name="Hattori M."/>
            <person name="Nene V."/>
            <person name="Sugimoto C."/>
        </authorList>
    </citation>
    <scope>NUCLEOTIDE SEQUENCE [LARGE SCALE GENOMIC DNA]</scope>
    <source>
        <strain evidence="9 10">Shintoku</strain>
    </source>
</reference>
<dbReference type="GO" id="GO:0005686">
    <property type="term" value="C:U2 snRNP"/>
    <property type="evidence" value="ECO:0007669"/>
    <property type="project" value="TreeGrafter"/>
</dbReference>
<dbReference type="GO" id="GO:0000381">
    <property type="term" value="P:regulation of alternative mRNA splicing, via spliceosome"/>
    <property type="evidence" value="ECO:0007669"/>
    <property type="project" value="TreeGrafter"/>
</dbReference>
<dbReference type="SMART" id="SM00648">
    <property type="entry name" value="SWAP"/>
    <property type="match status" value="2"/>
</dbReference>
<evidence type="ECO:0000256" key="6">
    <source>
        <dbReference type="ARBA" id="ARBA00023242"/>
    </source>
</evidence>
<gene>
    <name evidence="9" type="ORF">TOT_020000383</name>
</gene>
<dbReference type="eggNOG" id="KOG0007">
    <property type="taxonomic scope" value="Eukaryota"/>
</dbReference>
<protein>
    <submittedName>
        <fullName evidence="9">Splicing factor 3 subunit 1</fullName>
    </submittedName>
</protein>
<dbReference type="FunFam" id="1.10.10.790:FF:000002">
    <property type="entry name" value="Splicing factor 3A subunit 1"/>
    <property type="match status" value="1"/>
</dbReference>
<name>J4D7D6_THEOR</name>
<comment type="subcellular location">
    <subcellularLocation>
        <location evidence="1">Nucleus</location>
    </subcellularLocation>
</comment>
<evidence type="ECO:0000256" key="2">
    <source>
        <dbReference type="ARBA" id="ARBA00022664"/>
    </source>
</evidence>
<evidence type="ECO:0000256" key="4">
    <source>
        <dbReference type="ARBA" id="ARBA00022737"/>
    </source>
</evidence>
<evidence type="ECO:0000256" key="7">
    <source>
        <dbReference type="SAM" id="MobiDB-lite"/>
    </source>
</evidence>
<dbReference type="GO" id="GO:0071004">
    <property type="term" value="C:U2-type prespliceosome"/>
    <property type="evidence" value="ECO:0007669"/>
    <property type="project" value="TreeGrafter"/>
</dbReference>
<feature type="region of interest" description="Disordered" evidence="7">
    <location>
        <begin position="330"/>
        <end position="369"/>
    </location>
</feature>
<keyword evidence="6" id="KW-0539">Nucleus</keyword>
<dbReference type="STRING" id="869250.J4D7D6"/>
<dbReference type="InterPro" id="IPR045146">
    <property type="entry name" value="SF3A1"/>
</dbReference>
<dbReference type="SUPFAM" id="SSF109905">
    <property type="entry name" value="Surp module (SWAP domain)"/>
    <property type="match status" value="2"/>
</dbReference>
<evidence type="ECO:0000259" key="8">
    <source>
        <dbReference type="PROSITE" id="PS50128"/>
    </source>
</evidence>
<evidence type="ECO:0000256" key="5">
    <source>
        <dbReference type="ARBA" id="ARBA00023187"/>
    </source>
</evidence>
<accession>J4D7D6</accession>
<keyword evidence="4" id="KW-0677">Repeat</keyword>
<dbReference type="GO" id="GO:0071013">
    <property type="term" value="C:catalytic step 2 spliceosome"/>
    <property type="evidence" value="ECO:0007669"/>
    <property type="project" value="TreeGrafter"/>
</dbReference>
<proteinExistence type="predicted"/>
<keyword evidence="10" id="KW-1185">Reference proteome</keyword>
<keyword evidence="2" id="KW-0507">mRNA processing</keyword>
<dbReference type="InterPro" id="IPR035967">
    <property type="entry name" value="SWAP/Surp_sf"/>
</dbReference>